<dbReference type="InterPro" id="IPR000863">
    <property type="entry name" value="Sulfotransferase_dom"/>
</dbReference>
<evidence type="ECO:0000256" key="2">
    <source>
        <dbReference type="ARBA" id="ARBA00022679"/>
    </source>
</evidence>
<evidence type="ECO:0000313" key="5">
    <source>
        <dbReference type="EMBL" id="TYH89428.1"/>
    </source>
</evidence>
<reference evidence="5 6" key="1">
    <citation type="submission" date="2019-07" db="EMBL/GenBank/DDBJ databases">
        <title>WGS assembly of Gossypium tomentosum.</title>
        <authorList>
            <person name="Chen Z.J."/>
            <person name="Sreedasyam A."/>
            <person name="Ando A."/>
            <person name="Song Q."/>
            <person name="De L."/>
            <person name="Hulse-Kemp A."/>
            <person name="Ding M."/>
            <person name="Ye W."/>
            <person name="Kirkbride R."/>
            <person name="Jenkins J."/>
            <person name="Plott C."/>
            <person name="Lovell J."/>
            <person name="Lin Y.-M."/>
            <person name="Vaughn R."/>
            <person name="Liu B."/>
            <person name="Li W."/>
            <person name="Simpson S."/>
            <person name="Scheffler B."/>
            <person name="Saski C."/>
            <person name="Grover C."/>
            <person name="Hu G."/>
            <person name="Conover J."/>
            <person name="Carlson J."/>
            <person name="Shu S."/>
            <person name="Boston L."/>
            <person name="Williams M."/>
            <person name="Peterson D."/>
            <person name="Mcgee K."/>
            <person name="Jones D."/>
            <person name="Wendel J."/>
            <person name="Stelly D."/>
            <person name="Grimwood J."/>
            <person name="Schmutz J."/>
        </authorList>
    </citation>
    <scope>NUCLEOTIDE SEQUENCE [LARGE SCALE GENOMIC DNA]</scope>
    <source>
        <strain evidence="5">7179.01</strain>
    </source>
</reference>
<evidence type="ECO:0000256" key="1">
    <source>
        <dbReference type="ARBA" id="ARBA00005771"/>
    </source>
</evidence>
<feature type="domain" description="Sulfotransferase" evidence="4">
    <location>
        <begin position="57"/>
        <end position="316"/>
    </location>
</feature>
<organism evidence="5 6">
    <name type="scientific">Gossypium tomentosum</name>
    <name type="common">Hawaiian cotton</name>
    <name type="synonym">Gossypium sandvicense</name>
    <dbReference type="NCBI Taxonomy" id="34277"/>
    <lineage>
        <taxon>Eukaryota</taxon>
        <taxon>Viridiplantae</taxon>
        <taxon>Streptophyta</taxon>
        <taxon>Embryophyta</taxon>
        <taxon>Tracheophyta</taxon>
        <taxon>Spermatophyta</taxon>
        <taxon>Magnoliopsida</taxon>
        <taxon>eudicotyledons</taxon>
        <taxon>Gunneridae</taxon>
        <taxon>Pentapetalae</taxon>
        <taxon>rosids</taxon>
        <taxon>malvids</taxon>
        <taxon>Malvales</taxon>
        <taxon>Malvaceae</taxon>
        <taxon>Malvoideae</taxon>
        <taxon>Gossypium</taxon>
    </lineage>
</organism>
<dbReference type="Proteomes" id="UP000322667">
    <property type="component" value="Chromosome D01"/>
</dbReference>
<evidence type="ECO:0000313" key="6">
    <source>
        <dbReference type="Proteomes" id="UP000322667"/>
    </source>
</evidence>
<gene>
    <name evidence="5" type="ORF">ES332_D01G260100v1</name>
</gene>
<dbReference type="GO" id="GO:0008146">
    <property type="term" value="F:sulfotransferase activity"/>
    <property type="evidence" value="ECO:0007669"/>
    <property type="project" value="InterPro"/>
</dbReference>
<dbReference type="PANTHER" id="PTHR11783">
    <property type="entry name" value="SULFOTRANSFERASE SULT"/>
    <property type="match status" value="1"/>
</dbReference>
<protein>
    <recommendedName>
        <fullName evidence="3">Sulfotransferase</fullName>
        <ecNumber evidence="3">2.8.2.-</ecNumber>
    </recommendedName>
</protein>
<dbReference type="InterPro" id="IPR027417">
    <property type="entry name" value="P-loop_NTPase"/>
</dbReference>
<dbReference type="Pfam" id="PF00685">
    <property type="entry name" value="Sulfotransfer_1"/>
    <property type="match status" value="1"/>
</dbReference>
<evidence type="ECO:0000256" key="3">
    <source>
        <dbReference type="RuleBase" id="RU361155"/>
    </source>
</evidence>
<dbReference type="Gene3D" id="3.40.50.300">
    <property type="entry name" value="P-loop containing nucleotide triphosphate hydrolases"/>
    <property type="match status" value="1"/>
</dbReference>
<dbReference type="EMBL" id="CM017623">
    <property type="protein sequence ID" value="TYH89428.1"/>
    <property type="molecule type" value="Genomic_DNA"/>
</dbReference>
<name>A0A5D2MDZ2_GOSTO</name>
<keyword evidence="2 3" id="KW-0808">Transferase</keyword>
<evidence type="ECO:0000259" key="4">
    <source>
        <dbReference type="Pfam" id="PF00685"/>
    </source>
</evidence>
<accession>A0A5D2MDZ2</accession>
<keyword evidence="6" id="KW-1185">Reference proteome</keyword>
<dbReference type="AlphaFoldDB" id="A0A5D2MDZ2"/>
<sequence length="319" mass="36729">MRPWKARIEDKEEKERKASFITKSWYGDDTFLYQGFWCDTFFIEGLMRAQQNFRSQPSDIVICSAMKTGTTWLKSLTFAIVTRFTFDDSTNPLFNNLSHDCVPLLEVDLAQSSTNRDPKNPLLATHAPYCSLPRSIIDSSCKIVYICRDPKDSLVSLYHFFARYLASKDMKPPALEEAFELFCQGVSSYGPYWDHVLGFWKASLDRPDKILFLKYEEMIEDTVLYVKKIADFIGYPFSFEELEKGSVEKIVNMCSFENLSNLEVNKSGKHREGTPAVIENKMYFRKGKVGDWENYLTPEMAARLDSITLQKLNGSGLTL</sequence>
<dbReference type="EC" id="2.8.2.-" evidence="3"/>
<dbReference type="SUPFAM" id="SSF52540">
    <property type="entry name" value="P-loop containing nucleoside triphosphate hydrolases"/>
    <property type="match status" value="1"/>
</dbReference>
<comment type="similarity">
    <text evidence="1 3">Belongs to the sulfotransferase 1 family.</text>
</comment>
<proteinExistence type="inferred from homology"/>